<dbReference type="Gene3D" id="1.10.10.10">
    <property type="entry name" value="Winged helix-like DNA-binding domain superfamily/Winged helix DNA-binding domain"/>
    <property type="match status" value="1"/>
</dbReference>
<evidence type="ECO:0000256" key="4">
    <source>
        <dbReference type="ARBA" id="ARBA00023163"/>
    </source>
</evidence>
<dbReference type="GO" id="GO:0043565">
    <property type="term" value="F:sequence-specific DNA binding"/>
    <property type="evidence" value="ECO:0007669"/>
    <property type="project" value="TreeGrafter"/>
</dbReference>
<name>A0A545U0P5_9PROT</name>
<dbReference type="OrthoDB" id="5297263at2"/>
<dbReference type="Gene3D" id="3.40.190.290">
    <property type="match status" value="1"/>
</dbReference>
<dbReference type="Pfam" id="PF00126">
    <property type="entry name" value="HTH_1"/>
    <property type="match status" value="1"/>
</dbReference>
<feature type="domain" description="HTH lysR-type" evidence="5">
    <location>
        <begin position="1"/>
        <end position="58"/>
    </location>
</feature>
<evidence type="ECO:0000256" key="1">
    <source>
        <dbReference type="ARBA" id="ARBA00009437"/>
    </source>
</evidence>
<evidence type="ECO:0000259" key="5">
    <source>
        <dbReference type="PROSITE" id="PS50931"/>
    </source>
</evidence>
<keyword evidence="3" id="KW-0238">DNA-binding</keyword>
<protein>
    <submittedName>
        <fullName evidence="6">LysR family transcriptional regulator</fullName>
    </submittedName>
</protein>
<dbReference type="InterPro" id="IPR036388">
    <property type="entry name" value="WH-like_DNA-bd_sf"/>
</dbReference>
<evidence type="ECO:0000313" key="7">
    <source>
        <dbReference type="Proteomes" id="UP000315252"/>
    </source>
</evidence>
<dbReference type="EMBL" id="VHSH01000001">
    <property type="protein sequence ID" value="TQV83038.1"/>
    <property type="molecule type" value="Genomic_DNA"/>
</dbReference>
<keyword evidence="2" id="KW-0805">Transcription regulation</keyword>
<evidence type="ECO:0000256" key="2">
    <source>
        <dbReference type="ARBA" id="ARBA00023015"/>
    </source>
</evidence>
<dbReference type="PROSITE" id="PS50931">
    <property type="entry name" value="HTH_LYSR"/>
    <property type="match status" value="1"/>
</dbReference>
<dbReference type="InterPro" id="IPR058163">
    <property type="entry name" value="LysR-type_TF_proteobact-type"/>
</dbReference>
<dbReference type="GO" id="GO:0006351">
    <property type="term" value="P:DNA-templated transcription"/>
    <property type="evidence" value="ECO:0007669"/>
    <property type="project" value="TreeGrafter"/>
</dbReference>
<dbReference type="SUPFAM" id="SSF53850">
    <property type="entry name" value="Periplasmic binding protein-like II"/>
    <property type="match status" value="1"/>
</dbReference>
<evidence type="ECO:0000256" key="3">
    <source>
        <dbReference type="ARBA" id="ARBA00023125"/>
    </source>
</evidence>
<dbReference type="AlphaFoldDB" id="A0A545U0P5"/>
<evidence type="ECO:0000313" key="6">
    <source>
        <dbReference type="EMBL" id="TQV83038.1"/>
    </source>
</evidence>
<dbReference type="RefSeq" id="WP_142893905.1">
    <property type="nucleotide sequence ID" value="NZ_ML660052.1"/>
</dbReference>
<dbReference type="PANTHER" id="PTHR30537:SF3">
    <property type="entry name" value="TRANSCRIPTIONAL REGULATORY PROTEIN"/>
    <property type="match status" value="1"/>
</dbReference>
<dbReference type="InterPro" id="IPR000847">
    <property type="entry name" value="LysR_HTH_N"/>
</dbReference>
<keyword evidence="4" id="KW-0804">Transcription</keyword>
<dbReference type="GO" id="GO:0003700">
    <property type="term" value="F:DNA-binding transcription factor activity"/>
    <property type="evidence" value="ECO:0007669"/>
    <property type="project" value="InterPro"/>
</dbReference>
<proteinExistence type="inferred from homology"/>
<comment type="similarity">
    <text evidence="1">Belongs to the LysR transcriptional regulatory family.</text>
</comment>
<gene>
    <name evidence="6" type="ORF">FKG95_00065</name>
</gene>
<sequence length="283" mass="31443">MDWNNLKVALAISRTGSLTRAAQVLGVDTSTAGRRLSSLEADLGVPLFVRTKAGFALTDAGQSTINRVMVVQNQIASLVDEVTESNEGPVGTVRLIANGWIIKRLTETAVSDFLQTNPLIDLRTLTRPPDNLVRSGASLSLWFETEPKDGAFTIALGKIPYAVYRSREVEHDVEGWVAFQDELSTFPLLERANRRLRQRSKDMRFTASDAQILMSAVGVGLGNGLLPMCIAGQDERLVRVSNGDPELERTLYIHAYHDTVQTLRIQATIKWLRESFERVFRTT</sequence>
<reference evidence="6 7" key="1">
    <citation type="submission" date="2019-06" db="EMBL/GenBank/DDBJ databases">
        <title>Whole genome sequence for Rhodospirillaceae sp. R148.</title>
        <authorList>
            <person name="Wang G."/>
        </authorList>
    </citation>
    <scope>NUCLEOTIDE SEQUENCE [LARGE SCALE GENOMIC DNA]</scope>
    <source>
        <strain evidence="6 7">R148</strain>
    </source>
</reference>
<comment type="caution">
    <text evidence="6">The sequence shown here is derived from an EMBL/GenBank/DDBJ whole genome shotgun (WGS) entry which is preliminary data.</text>
</comment>
<dbReference type="SUPFAM" id="SSF46785">
    <property type="entry name" value="Winged helix' DNA-binding domain"/>
    <property type="match status" value="1"/>
</dbReference>
<organism evidence="6 7">
    <name type="scientific">Denitrobaculum tricleocarpae</name>
    <dbReference type="NCBI Taxonomy" id="2591009"/>
    <lineage>
        <taxon>Bacteria</taxon>
        <taxon>Pseudomonadati</taxon>
        <taxon>Pseudomonadota</taxon>
        <taxon>Alphaproteobacteria</taxon>
        <taxon>Rhodospirillales</taxon>
        <taxon>Rhodospirillaceae</taxon>
        <taxon>Denitrobaculum</taxon>
    </lineage>
</organism>
<dbReference type="Proteomes" id="UP000315252">
    <property type="component" value="Unassembled WGS sequence"/>
</dbReference>
<dbReference type="PANTHER" id="PTHR30537">
    <property type="entry name" value="HTH-TYPE TRANSCRIPTIONAL REGULATOR"/>
    <property type="match status" value="1"/>
</dbReference>
<dbReference type="InterPro" id="IPR005119">
    <property type="entry name" value="LysR_subst-bd"/>
</dbReference>
<accession>A0A545U0P5</accession>
<dbReference type="Pfam" id="PF03466">
    <property type="entry name" value="LysR_substrate"/>
    <property type="match status" value="1"/>
</dbReference>
<dbReference type="InterPro" id="IPR036390">
    <property type="entry name" value="WH_DNA-bd_sf"/>
</dbReference>
<keyword evidence="7" id="KW-1185">Reference proteome</keyword>